<keyword evidence="2" id="KW-1185">Reference proteome</keyword>
<dbReference type="OrthoDB" id="10250354at2759"/>
<dbReference type="RefSeq" id="XP_019053148.1">
    <property type="nucleotide sequence ID" value="XM_019197603.1"/>
</dbReference>
<dbReference type="PROSITE" id="PS50076">
    <property type="entry name" value="DNAJ_2"/>
    <property type="match status" value="1"/>
</dbReference>
<name>A0A1U8Q2W6_NELNU</name>
<dbReference type="Gene3D" id="1.10.287.110">
    <property type="entry name" value="DnaJ domain"/>
    <property type="match status" value="1"/>
</dbReference>
<proteinExistence type="predicted"/>
<protein>
    <submittedName>
        <fullName evidence="3">Chaperone protein dnaJ 6-like isoform X1</fullName>
    </submittedName>
</protein>
<dbReference type="InterPro" id="IPR018253">
    <property type="entry name" value="DnaJ_domain_CS"/>
</dbReference>
<feature type="domain" description="J" evidence="1">
    <location>
        <begin position="11"/>
        <end position="80"/>
    </location>
</feature>
<evidence type="ECO:0000313" key="3">
    <source>
        <dbReference type="RefSeq" id="XP_019053148.1"/>
    </source>
</evidence>
<dbReference type="InParanoid" id="A0A1U8Q2W6"/>
<dbReference type="AlphaFoldDB" id="A0A1U8Q2W6"/>
<evidence type="ECO:0000313" key="2">
    <source>
        <dbReference type="Proteomes" id="UP000189703"/>
    </source>
</evidence>
<reference evidence="3" key="1">
    <citation type="submission" date="2025-08" db="UniProtKB">
        <authorList>
            <consortium name="RefSeq"/>
        </authorList>
    </citation>
    <scope>IDENTIFICATION</scope>
</reference>
<dbReference type="SMART" id="SM00271">
    <property type="entry name" value="DnaJ"/>
    <property type="match status" value="1"/>
</dbReference>
<organism evidence="2 3">
    <name type="scientific">Nelumbo nucifera</name>
    <name type="common">Sacred lotus</name>
    <dbReference type="NCBI Taxonomy" id="4432"/>
    <lineage>
        <taxon>Eukaryota</taxon>
        <taxon>Viridiplantae</taxon>
        <taxon>Streptophyta</taxon>
        <taxon>Embryophyta</taxon>
        <taxon>Tracheophyta</taxon>
        <taxon>Spermatophyta</taxon>
        <taxon>Magnoliopsida</taxon>
        <taxon>Proteales</taxon>
        <taxon>Nelumbonaceae</taxon>
        <taxon>Nelumbo</taxon>
    </lineage>
</organism>
<gene>
    <name evidence="3" type="primary">LOC104594503</name>
</gene>
<accession>A0A1U8Q2W6</accession>
<dbReference type="Proteomes" id="UP000189703">
    <property type="component" value="Unplaced"/>
</dbReference>
<dbReference type="PANTHER" id="PTHR44743">
    <property type="entry name" value="PUTATIVE, EXPRESSED-RELATED"/>
    <property type="match status" value="1"/>
</dbReference>
<dbReference type="Pfam" id="PF00226">
    <property type="entry name" value="DnaJ"/>
    <property type="match status" value="1"/>
</dbReference>
<dbReference type="InterPro" id="IPR001623">
    <property type="entry name" value="DnaJ_domain"/>
</dbReference>
<dbReference type="SUPFAM" id="SSF46565">
    <property type="entry name" value="Chaperone J-domain"/>
    <property type="match status" value="1"/>
</dbReference>
<evidence type="ECO:0000259" key="1">
    <source>
        <dbReference type="PROSITE" id="PS50076"/>
    </source>
</evidence>
<sequence>MEVDSHRSSPSYYTILGVDQNSSASEIRNAYRKLAMQWHPDKWTKTPSLLEKAKSKFQQIQEAYSVLSDQGKRTLYDVGLYDPDDETNDEGFADFMQEMISLMNDVKKQEKKYSLEELQEMLVEMSQGLELKMESAGGVWLLDGAAASRRSSKRARWESSASPTTLDTTHLLSPTCTVQSWNC</sequence>
<dbReference type="STRING" id="4432.A0A1U8Q2W6"/>
<dbReference type="OMA" id="FESPQWF"/>
<dbReference type="CDD" id="cd06257">
    <property type="entry name" value="DnaJ"/>
    <property type="match status" value="1"/>
</dbReference>
<dbReference type="PANTHER" id="PTHR44743:SF10">
    <property type="entry name" value="J DOMAIN-CONTAINING PROTEIN"/>
    <property type="match status" value="1"/>
</dbReference>
<dbReference type="PROSITE" id="PS00636">
    <property type="entry name" value="DNAJ_1"/>
    <property type="match status" value="1"/>
</dbReference>
<dbReference type="PRINTS" id="PR00625">
    <property type="entry name" value="JDOMAIN"/>
</dbReference>
<dbReference type="InterPro" id="IPR036869">
    <property type="entry name" value="J_dom_sf"/>
</dbReference>
<dbReference type="GeneID" id="104594503"/>